<dbReference type="RefSeq" id="WP_117395558.1">
    <property type="nucleotide sequence ID" value="NZ_CP021330.1"/>
</dbReference>
<dbReference type="Pfam" id="PF05866">
    <property type="entry name" value="RusA"/>
    <property type="match status" value="1"/>
</dbReference>
<dbReference type="InterPro" id="IPR008822">
    <property type="entry name" value="Endonuclease_RusA-like"/>
</dbReference>
<sequence>MIHLTCKHMPPSVNACFANNRKTGGRHRTKRYTTWANAAGWELKPQKRNAFIAGAFTITIVLDRKSFRKGRDIDNICKPILDLLQTLDFIKDDKFCERLTVEKGAVEGGGFEIFLDEITVKEAA</sequence>
<dbReference type="GO" id="GO:0000287">
    <property type="term" value="F:magnesium ion binding"/>
    <property type="evidence" value="ECO:0007669"/>
    <property type="project" value="InterPro"/>
</dbReference>
<dbReference type="Gene3D" id="3.30.1330.70">
    <property type="entry name" value="Holliday junction resolvase RusA"/>
    <property type="match status" value="1"/>
</dbReference>
<reference evidence="1 2" key="1">
    <citation type="submission" date="2017-05" db="EMBL/GenBank/DDBJ databases">
        <title>Genome Analysis of Maritalea myrionectae HL2708#5.</title>
        <authorList>
            <consortium name="Cotde Inc.-PKNU"/>
            <person name="Jang D."/>
            <person name="Oh H.-M."/>
        </authorList>
    </citation>
    <scope>NUCLEOTIDE SEQUENCE [LARGE SCALE GENOMIC DNA]</scope>
    <source>
        <strain evidence="1 2">HL2708#5</strain>
    </source>
</reference>
<proteinExistence type="predicted"/>
<gene>
    <name evidence="1" type="ORF">MXMO3_01684</name>
</gene>
<dbReference type="GO" id="GO:0006310">
    <property type="term" value="P:DNA recombination"/>
    <property type="evidence" value="ECO:0007669"/>
    <property type="project" value="InterPro"/>
</dbReference>
<dbReference type="InterPro" id="IPR036614">
    <property type="entry name" value="RusA-like_sf"/>
</dbReference>
<name>A0A2R4MDX5_9HYPH</name>
<protein>
    <submittedName>
        <fullName evidence="1">Uncharacterized protein</fullName>
    </submittedName>
</protein>
<dbReference type="SUPFAM" id="SSF103084">
    <property type="entry name" value="Holliday junction resolvase RusA"/>
    <property type="match status" value="1"/>
</dbReference>
<accession>A0A2R4MDX5</accession>
<organism evidence="1 2">
    <name type="scientific">Maritalea myrionectae</name>
    <dbReference type="NCBI Taxonomy" id="454601"/>
    <lineage>
        <taxon>Bacteria</taxon>
        <taxon>Pseudomonadati</taxon>
        <taxon>Pseudomonadota</taxon>
        <taxon>Alphaproteobacteria</taxon>
        <taxon>Hyphomicrobiales</taxon>
        <taxon>Devosiaceae</taxon>
        <taxon>Maritalea</taxon>
    </lineage>
</organism>
<keyword evidence="2" id="KW-1185">Reference proteome</keyword>
<dbReference type="AlphaFoldDB" id="A0A2R4MDX5"/>
<dbReference type="GO" id="GO:0006281">
    <property type="term" value="P:DNA repair"/>
    <property type="evidence" value="ECO:0007669"/>
    <property type="project" value="InterPro"/>
</dbReference>
<dbReference type="Proteomes" id="UP000258927">
    <property type="component" value="Chromosome"/>
</dbReference>
<evidence type="ECO:0000313" key="1">
    <source>
        <dbReference type="EMBL" id="AVX04210.1"/>
    </source>
</evidence>
<evidence type="ECO:0000313" key="2">
    <source>
        <dbReference type="Proteomes" id="UP000258927"/>
    </source>
</evidence>
<dbReference type="EMBL" id="CP021330">
    <property type="protein sequence ID" value="AVX04210.1"/>
    <property type="molecule type" value="Genomic_DNA"/>
</dbReference>
<dbReference type="KEGG" id="mmyr:MXMO3_01684"/>